<organism evidence="1 2">
    <name type="scientific">Xenopus laevis</name>
    <name type="common">African clawed frog</name>
    <dbReference type="NCBI Taxonomy" id="8355"/>
    <lineage>
        <taxon>Eukaryota</taxon>
        <taxon>Metazoa</taxon>
        <taxon>Chordata</taxon>
        <taxon>Craniata</taxon>
        <taxon>Vertebrata</taxon>
        <taxon>Euteleostomi</taxon>
        <taxon>Amphibia</taxon>
        <taxon>Batrachia</taxon>
        <taxon>Anura</taxon>
        <taxon>Pipoidea</taxon>
        <taxon>Pipidae</taxon>
        <taxon>Xenopodinae</taxon>
        <taxon>Xenopus</taxon>
        <taxon>Xenopus</taxon>
    </lineage>
</organism>
<name>A0A974DCV9_XENLA</name>
<reference evidence="2" key="1">
    <citation type="journal article" date="2016" name="Nature">
        <title>Genome evolution in the allotetraploid frog Xenopus laevis.</title>
        <authorList>
            <person name="Session A.M."/>
            <person name="Uno Y."/>
            <person name="Kwon T."/>
            <person name="Chapman J.A."/>
            <person name="Toyoda A."/>
            <person name="Takahashi S."/>
            <person name="Fukui A."/>
            <person name="Hikosaka A."/>
            <person name="Suzuki A."/>
            <person name="Kondo M."/>
            <person name="van Heeringen S.J."/>
            <person name="Quigley I."/>
            <person name="Heinz S."/>
            <person name="Ogino H."/>
            <person name="Ochi H."/>
            <person name="Hellsten U."/>
            <person name="Lyons J.B."/>
            <person name="Simakov O."/>
            <person name="Putnam N."/>
            <person name="Stites J."/>
            <person name="Kuroki Y."/>
            <person name="Tanaka T."/>
            <person name="Michiue T."/>
            <person name="Watanabe M."/>
            <person name="Bogdanovic O."/>
            <person name="Lister R."/>
            <person name="Georgiou G."/>
            <person name="Paranjpe S.S."/>
            <person name="van Kruijsbergen I."/>
            <person name="Shu S."/>
            <person name="Carlson J."/>
            <person name="Kinoshita T."/>
            <person name="Ohta Y."/>
            <person name="Mawaribuchi S."/>
            <person name="Jenkins J."/>
            <person name="Grimwood J."/>
            <person name="Schmutz J."/>
            <person name="Mitros T."/>
            <person name="Mozaffari S.V."/>
            <person name="Suzuki Y."/>
            <person name="Haramoto Y."/>
            <person name="Yamamoto T.S."/>
            <person name="Takagi C."/>
            <person name="Heald R."/>
            <person name="Miller K."/>
            <person name="Haudenschild C."/>
            <person name="Kitzman J."/>
            <person name="Nakayama T."/>
            <person name="Izutsu Y."/>
            <person name="Robert J."/>
            <person name="Fortriede J."/>
            <person name="Burns K."/>
            <person name="Lotay V."/>
            <person name="Karimi K."/>
            <person name="Yasuoka Y."/>
            <person name="Dichmann D.S."/>
            <person name="Flajnik M.F."/>
            <person name="Houston D.W."/>
            <person name="Shendure J."/>
            <person name="DuPasquier L."/>
            <person name="Vize P.D."/>
            <person name="Zorn A.M."/>
            <person name="Ito M."/>
            <person name="Marcotte E.M."/>
            <person name="Wallingford J.B."/>
            <person name="Ito Y."/>
            <person name="Asashima M."/>
            <person name="Ueno N."/>
            <person name="Matsuda Y."/>
            <person name="Veenstra G.J."/>
            <person name="Fujiyama A."/>
            <person name="Harland R.M."/>
            <person name="Taira M."/>
            <person name="Rokhsar D.S."/>
        </authorList>
    </citation>
    <scope>NUCLEOTIDE SEQUENCE [LARGE SCALE GENOMIC DNA]</scope>
    <source>
        <strain evidence="2">J</strain>
    </source>
</reference>
<protein>
    <submittedName>
        <fullName evidence="1">Uncharacterized protein</fullName>
    </submittedName>
</protein>
<dbReference type="EMBL" id="CM004470">
    <property type="protein sequence ID" value="OCT89768.1"/>
    <property type="molecule type" value="Genomic_DNA"/>
</dbReference>
<dbReference type="Proteomes" id="UP000694892">
    <property type="component" value="Chromosome 3L"/>
</dbReference>
<sequence>MAGQAKRRLHREQIWAAGYPLMLPGDPEASDVWRRELNVRSRWLGYLPSIPRILPAMAPTSLGLLIIAHELYTNKRTPT</sequence>
<gene>
    <name evidence="1" type="ORF">XELAEV_18018381mg</name>
</gene>
<evidence type="ECO:0000313" key="2">
    <source>
        <dbReference type="Proteomes" id="UP000694892"/>
    </source>
</evidence>
<evidence type="ECO:0000313" key="1">
    <source>
        <dbReference type="EMBL" id="OCT89768.1"/>
    </source>
</evidence>
<dbReference type="AlphaFoldDB" id="A0A974DCV9"/>
<accession>A0A974DCV9</accession>
<proteinExistence type="predicted"/>